<evidence type="ECO:0000256" key="1">
    <source>
        <dbReference type="ARBA" id="ARBA00004651"/>
    </source>
</evidence>
<gene>
    <name evidence="9" type="ORF">ENM31_03380</name>
</gene>
<dbReference type="SUPFAM" id="SSF81345">
    <property type="entry name" value="ABC transporter involved in vitamin B12 uptake, BtuC"/>
    <property type="match status" value="1"/>
</dbReference>
<evidence type="ECO:0000256" key="6">
    <source>
        <dbReference type="ARBA" id="ARBA00022989"/>
    </source>
</evidence>
<evidence type="ECO:0000256" key="4">
    <source>
        <dbReference type="ARBA" id="ARBA00022475"/>
    </source>
</evidence>
<dbReference type="AlphaFoldDB" id="A0A7J3VU02"/>
<keyword evidence="4" id="KW-1003">Cell membrane</keyword>
<feature type="transmembrane region" description="Helical" evidence="8">
    <location>
        <begin position="55"/>
        <end position="75"/>
    </location>
</feature>
<evidence type="ECO:0000313" key="9">
    <source>
        <dbReference type="EMBL" id="HHM44323.1"/>
    </source>
</evidence>
<evidence type="ECO:0000256" key="8">
    <source>
        <dbReference type="SAM" id="Phobius"/>
    </source>
</evidence>
<dbReference type="GO" id="GO:0022857">
    <property type="term" value="F:transmembrane transporter activity"/>
    <property type="evidence" value="ECO:0007669"/>
    <property type="project" value="InterPro"/>
</dbReference>
<protein>
    <submittedName>
        <fullName evidence="9">Iron ABC transporter permease</fullName>
    </submittedName>
</protein>
<dbReference type="InterPro" id="IPR037294">
    <property type="entry name" value="ABC_BtuC-like"/>
</dbReference>
<keyword evidence="3" id="KW-0813">Transport</keyword>
<dbReference type="EMBL" id="DRXH01000116">
    <property type="protein sequence ID" value="HHM44323.1"/>
    <property type="molecule type" value="Genomic_DNA"/>
</dbReference>
<evidence type="ECO:0000256" key="2">
    <source>
        <dbReference type="ARBA" id="ARBA00007935"/>
    </source>
</evidence>
<dbReference type="Gene3D" id="1.10.3470.10">
    <property type="entry name" value="ABC transporter involved in vitamin B12 uptake, BtuC"/>
    <property type="match status" value="1"/>
</dbReference>
<feature type="transmembrane region" description="Helical" evidence="8">
    <location>
        <begin position="188"/>
        <end position="212"/>
    </location>
</feature>
<evidence type="ECO:0000256" key="7">
    <source>
        <dbReference type="ARBA" id="ARBA00023136"/>
    </source>
</evidence>
<dbReference type="PANTHER" id="PTHR30472:SF25">
    <property type="entry name" value="ABC TRANSPORTER PERMEASE PROTEIN MJ0876-RELATED"/>
    <property type="match status" value="1"/>
</dbReference>
<keyword evidence="6 8" id="KW-1133">Transmembrane helix</keyword>
<dbReference type="PANTHER" id="PTHR30472">
    <property type="entry name" value="FERRIC ENTEROBACTIN TRANSPORT SYSTEM PERMEASE PROTEIN"/>
    <property type="match status" value="1"/>
</dbReference>
<dbReference type="Pfam" id="PF01032">
    <property type="entry name" value="FecCD"/>
    <property type="match status" value="1"/>
</dbReference>
<keyword evidence="5 8" id="KW-0812">Transmembrane</keyword>
<dbReference type="InterPro" id="IPR000522">
    <property type="entry name" value="ABC_transptr_permease_BtuC"/>
</dbReference>
<evidence type="ECO:0000256" key="5">
    <source>
        <dbReference type="ARBA" id="ARBA00022692"/>
    </source>
</evidence>
<dbReference type="GO" id="GO:0033214">
    <property type="term" value="P:siderophore-iron import into cell"/>
    <property type="evidence" value="ECO:0007669"/>
    <property type="project" value="TreeGrafter"/>
</dbReference>
<comment type="subcellular location">
    <subcellularLocation>
        <location evidence="1">Cell membrane</location>
        <topology evidence="1">Multi-pass membrane protein</topology>
    </subcellularLocation>
</comment>
<feature type="transmembrane region" description="Helical" evidence="8">
    <location>
        <begin position="279"/>
        <end position="302"/>
    </location>
</feature>
<dbReference type="GO" id="GO:0005886">
    <property type="term" value="C:plasma membrane"/>
    <property type="evidence" value="ECO:0007669"/>
    <property type="project" value="UniProtKB-SubCell"/>
</dbReference>
<keyword evidence="7 8" id="KW-0472">Membrane</keyword>
<proteinExistence type="inferred from homology"/>
<comment type="caution">
    <text evidence="9">The sequence shown here is derived from an EMBL/GenBank/DDBJ whole genome shotgun (WGS) entry which is preliminary data.</text>
</comment>
<name>A0A7J3VU02_CALS0</name>
<feature type="transmembrane region" description="Helical" evidence="8">
    <location>
        <begin position="308"/>
        <end position="327"/>
    </location>
</feature>
<sequence>MRLSAFPLLMSFLFVSFVSAVMVGSVRLPATSVLMHLFGLERDAGLLGTVVDLRIVRTVAAVLTGASLGVAGCVLQSLFRNPLADPFILGISSGSTLAIAVALVLGAGLGLVHAYDPYSLYIAGAVGAALTSLIVIGFTSFTRTVVGLVLAGVMLGYLNAGMTTIIITTSDVETMRAFSFWTLGSFSAAKWSVVEPVLPFMAAGFVAAFLAAKPLNAMAFGEELASSMGVWVRAARVLSVAASSSVVAAATVVAGPVGFIGLAAPHISRLISRTVDNRYILLLSALAGATLAVVADITARNIMPPLDLPVTAITSIFGAPLTLLLIMRRGGTR</sequence>
<evidence type="ECO:0000256" key="3">
    <source>
        <dbReference type="ARBA" id="ARBA00022448"/>
    </source>
</evidence>
<comment type="similarity">
    <text evidence="2">Belongs to the binding-protein-dependent transport system permease family. FecCD subfamily.</text>
</comment>
<feature type="transmembrane region" description="Helical" evidence="8">
    <location>
        <begin position="145"/>
        <end position="168"/>
    </location>
</feature>
<reference evidence="9" key="1">
    <citation type="journal article" date="2020" name="mSystems">
        <title>Genome- and Community-Level Interaction Insights into Carbon Utilization and Element Cycling Functions of Hydrothermarchaeota in Hydrothermal Sediment.</title>
        <authorList>
            <person name="Zhou Z."/>
            <person name="Liu Y."/>
            <person name="Xu W."/>
            <person name="Pan J."/>
            <person name="Luo Z.H."/>
            <person name="Li M."/>
        </authorList>
    </citation>
    <scope>NUCLEOTIDE SEQUENCE [LARGE SCALE GENOMIC DNA]</scope>
    <source>
        <strain evidence="9">SpSt-1074</strain>
    </source>
</reference>
<accession>A0A7J3VU02</accession>
<feature type="transmembrane region" description="Helical" evidence="8">
    <location>
        <begin position="87"/>
        <end position="112"/>
    </location>
</feature>
<feature type="transmembrane region" description="Helical" evidence="8">
    <location>
        <begin position="118"/>
        <end position="138"/>
    </location>
</feature>
<dbReference type="CDD" id="cd06550">
    <property type="entry name" value="TM_ABC_iron-siderophores_like"/>
    <property type="match status" value="1"/>
</dbReference>
<organism evidence="9">
    <name type="scientific">Caldiarchaeum subterraneum</name>
    <dbReference type="NCBI Taxonomy" id="311458"/>
    <lineage>
        <taxon>Archaea</taxon>
        <taxon>Nitrososphaerota</taxon>
        <taxon>Candidatus Caldarchaeales</taxon>
        <taxon>Candidatus Caldarchaeaceae</taxon>
        <taxon>Candidatus Caldarchaeum</taxon>
    </lineage>
</organism>